<dbReference type="Pfam" id="PF13962">
    <property type="entry name" value="PGG"/>
    <property type="match status" value="1"/>
</dbReference>
<dbReference type="PANTHER" id="PTHR24186">
    <property type="entry name" value="PROTEIN PHOSPHATASE 1 REGULATORY SUBUNIT"/>
    <property type="match status" value="1"/>
</dbReference>
<dbReference type="InterPro" id="IPR002110">
    <property type="entry name" value="Ankyrin_rpt"/>
</dbReference>
<dbReference type="Pfam" id="PF13637">
    <property type="entry name" value="Ank_4"/>
    <property type="match status" value="1"/>
</dbReference>
<dbReference type="SMART" id="SM00248">
    <property type="entry name" value="ANK"/>
    <property type="match status" value="7"/>
</dbReference>
<feature type="repeat" description="ANK" evidence="7">
    <location>
        <begin position="438"/>
        <end position="461"/>
    </location>
</feature>
<feature type="repeat" description="ANK" evidence="7">
    <location>
        <begin position="219"/>
        <end position="244"/>
    </location>
</feature>
<dbReference type="Pfam" id="PF12796">
    <property type="entry name" value="Ank_2"/>
    <property type="match status" value="2"/>
</dbReference>
<dbReference type="AlphaFoldDB" id="A0ABC9BTY3"/>
<dbReference type="EMBL" id="OZ075137">
    <property type="protein sequence ID" value="CAL5006832.1"/>
    <property type="molecule type" value="Genomic_DNA"/>
</dbReference>
<evidence type="ECO:0000256" key="2">
    <source>
        <dbReference type="ARBA" id="ARBA00022692"/>
    </source>
</evidence>
<feature type="repeat" description="ANK" evidence="7">
    <location>
        <begin position="509"/>
        <end position="532"/>
    </location>
</feature>
<dbReference type="SUPFAM" id="SSF48403">
    <property type="entry name" value="Ankyrin repeat"/>
    <property type="match status" value="1"/>
</dbReference>
<evidence type="ECO:0000256" key="1">
    <source>
        <dbReference type="ARBA" id="ARBA00004141"/>
    </source>
</evidence>
<dbReference type="Proteomes" id="UP001497457">
    <property type="component" value="Chromosome 27b"/>
</dbReference>
<accession>A0ABC9BTY3</accession>
<evidence type="ECO:0000256" key="4">
    <source>
        <dbReference type="ARBA" id="ARBA00022989"/>
    </source>
</evidence>
<keyword evidence="2 8" id="KW-0812">Transmembrane</keyword>
<evidence type="ECO:0000313" key="11">
    <source>
        <dbReference type="Proteomes" id="UP001497457"/>
    </source>
</evidence>
<keyword evidence="3" id="KW-0677">Repeat</keyword>
<dbReference type="Gene3D" id="1.25.40.20">
    <property type="entry name" value="Ankyrin repeat-containing domain"/>
    <property type="match status" value="3"/>
</dbReference>
<organism evidence="10 11">
    <name type="scientific">Urochloa decumbens</name>
    <dbReference type="NCBI Taxonomy" id="240449"/>
    <lineage>
        <taxon>Eukaryota</taxon>
        <taxon>Viridiplantae</taxon>
        <taxon>Streptophyta</taxon>
        <taxon>Embryophyta</taxon>
        <taxon>Tracheophyta</taxon>
        <taxon>Spermatophyta</taxon>
        <taxon>Magnoliopsida</taxon>
        <taxon>Liliopsida</taxon>
        <taxon>Poales</taxon>
        <taxon>Poaceae</taxon>
        <taxon>PACMAD clade</taxon>
        <taxon>Panicoideae</taxon>
        <taxon>Panicodae</taxon>
        <taxon>Paniceae</taxon>
        <taxon>Melinidinae</taxon>
        <taxon>Urochloa</taxon>
    </lineage>
</organism>
<dbReference type="GO" id="GO:0016020">
    <property type="term" value="C:membrane"/>
    <property type="evidence" value="ECO:0007669"/>
    <property type="project" value="UniProtKB-SubCell"/>
</dbReference>
<name>A0ABC9BTY3_9POAL</name>
<evidence type="ECO:0000313" key="10">
    <source>
        <dbReference type="EMBL" id="CAL5006832.1"/>
    </source>
</evidence>
<keyword evidence="6 8" id="KW-0472">Membrane</keyword>
<proteinExistence type="predicted"/>
<keyword evidence="5 7" id="KW-0040">ANK repeat</keyword>
<dbReference type="InterPro" id="IPR026961">
    <property type="entry name" value="PGG_dom"/>
</dbReference>
<gene>
    <name evidence="10" type="ORF">URODEC1_LOCUS68231</name>
</gene>
<feature type="transmembrane region" description="Helical" evidence="8">
    <location>
        <begin position="770"/>
        <end position="793"/>
    </location>
</feature>
<evidence type="ECO:0000259" key="9">
    <source>
        <dbReference type="Pfam" id="PF13962"/>
    </source>
</evidence>
<evidence type="ECO:0000256" key="7">
    <source>
        <dbReference type="PROSITE-ProRule" id="PRU00023"/>
    </source>
</evidence>
<comment type="subcellular location">
    <subcellularLocation>
        <location evidence="1">Membrane</location>
        <topology evidence="1">Multi-pass membrane protein</topology>
    </subcellularLocation>
</comment>
<evidence type="ECO:0000256" key="6">
    <source>
        <dbReference type="ARBA" id="ARBA00023136"/>
    </source>
</evidence>
<protein>
    <recommendedName>
        <fullName evidence="9">PGG domain-containing protein</fullName>
    </recommendedName>
</protein>
<reference evidence="10" key="1">
    <citation type="submission" date="2024-10" db="EMBL/GenBank/DDBJ databases">
        <authorList>
            <person name="Ryan C."/>
        </authorList>
    </citation>
    <scope>NUCLEOTIDE SEQUENCE [LARGE SCALE GENOMIC DNA]</scope>
</reference>
<sequence length="813" mass="86573">MAVVGNELVLAHPEAPPTPAAAASARPLATLDPQLFRAARRGDAERLKVLLHLEDEDEEPGTRTVSSVALLATQDGATTQVVRSLDDDAFAPPPPPPSPVAASGVPRIQRRVCHGIHGNLLGTPLVAATDAVIVEVGPWPDGVGPPPGAAAGGVDPRTSVALLLDVDGVTIEGDSLLHVLAACGDGQEFVRCAKMIVRDKERKGGAAAKLQVVQARNNKGDTPLHCAAGAGNAEMVSCLLDLAAAGRGGETAVKGLLRKQNHCGETALHQAVRAAQNNKACADKLLSQDSGLARIPRDQAVASPLYLAVWLGEMEMARHLLDKSGGNLSYSGPDSRNVLHAAVSCGKAAAALPVVLNWLKDPGTVGMEQAQTGHLLSQLTIQRDKKHGSTPLHLAASSFVLPSSTRLLLKSSAWPGPLAATKLLLDANVFAMYQPDNEGMYPIHVAAAAGCLQTVKILLERCPDCASLRDAKGRTLLHVAVEKGILGVVQYVCSSPAQFSSILNVQDRNGDTALHSAVHAGHYSVCKALIRNRQVRLDVANNKGMRSIDLSWSMMPSDAFFAWDRRVKIRKALIIVGAPSPFGESRGDLFDRKHVLPKEDEDKISQNLTAAAQVLSIFSVLITTVTFASAFTLPGGYRSDSDGGSGVAGTPVLARSYAFDAFIVSDALAFGCSLFATSLLLYSGAPAQSLESRFVDINHAYSFMMNSGRSLVTAFALGLYVVLQPVSIMITAAIVVATVLLVNKLVKESEGTLSLDAILLDRPQSTRDKVFVWTVWALERFWSYILIFGLPALDPLVNNLDTYLCRRWRHRRC</sequence>
<evidence type="ECO:0000256" key="5">
    <source>
        <dbReference type="ARBA" id="ARBA00023043"/>
    </source>
</evidence>
<keyword evidence="11" id="KW-1185">Reference proteome</keyword>
<dbReference type="InterPro" id="IPR036770">
    <property type="entry name" value="Ankyrin_rpt-contain_sf"/>
</dbReference>
<dbReference type="PROSITE" id="PS50297">
    <property type="entry name" value="ANK_REP_REGION"/>
    <property type="match status" value="3"/>
</dbReference>
<feature type="domain" description="PGG" evidence="9">
    <location>
        <begin position="606"/>
        <end position="722"/>
    </location>
</feature>
<feature type="transmembrane region" description="Helical" evidence="8">
    <location>
        <begin position="657"/>
        <end position="682"/>
    </location>
</feature>
<keyword evidence="4 8" id="KW-1133">Transmembrane helix</keyword>
<dbReference type="PROSITE" id="PS50088">
    <property type="entry name" value="ANK_REPEAT"/>
    <property type="match status" value="3"/>
</dbReference>
<evidence type="ECO:0000256" key="3">
    <source>
        <dbReference type="ARBA" id="ARBA00022737"/>
    </source>
</evidence>
<dbReference type="PANTHER" id="PTHR24186:SF50">
    <property type="entry name" value="ANKYRIN REPEAT-CONTAINING PROTEIN ITN1-LIKE ISOFORM X1"/>
    <property type="match status" value="1"/>
</dbReference>
<evidence type="ECO:0000256" key="8">
    <source>
        <dbReference type="SAM" id="Phobius"/>
    </source>
</evidence>